<dbReference type="PRINTS" id="PR00111">
    <property type="entry name" value="ABHYDROLASE"/>
</dbReference>
<dbReference type="PANTHER" id="PTHR43194:SF2">
    <property type="entry name" value="PEROXISOMAL MEMBRANE PROTEIN LPX1"/>
    <property type="match status" value="1"/>
</dbReference>
<proteinExistence type="predicted"/>
<dbReference type="GO" id="GO:0016787">
    <property type="term" value="F:hydrolase activity"/>
    <property type="evidence" value="ECO:0007669"/>
    <property type="project" value="UniProtKB-KW"/>
</dbReference>
<dbReference type="AlphaFoldDB" id="A0A564ZM20"/>
<keyword evidence="2" id="KW-0378">Hydrolase</keyword>
<accession>A0A564ZM20</accession>
<evidence type="ECO:0000259" key="1">
    <source>
        <dbReference type="Pfam" id="PF00561"/>
    </source>
</evidence>
<dbReference type="EMBL" id="CABIKM010000055">
    <property type="protein sequence ID" value="VUZ86380.1"/>
    <property type="molecule type" value="Genomic_DNA"/>
</dbReference>
<dbReference type="InterPro" id="IPR029058">
    <property type="entry name" value="AB_hydrolase_fold"/>
</dbReference>
<gene>
    <name evidence="2" type="ORF">MELA_02783</name>
</gene>
<dbReference type="InterPro" id="IPR050228">
    <property type="entry name" value="Carboxylesterase_BioH"/>
</dbReference>
<name>A0A564ZM20_9BACT</name>
<reference evidence="2 3" key="1">
    <citation type="submission" date="2019-07" db="EMBL/GenBank/DDBJ databases">
        <authorList>
            <person name="Cremers G."/>
        </authorList>
    </citation>
    <scope>NUCLEOTIDE SEQUENCE [LARGE SCALE GENOMIC DNA]</scope>
</reference>
<dbReference type="Proteomes" id="UP000334340">
    <property type="component" value="Unassembled WGS sequence"/>
</dbReference>
<keyword evidence="3" id="KW-1185">Reference proteome</keyword>
<dbReference type="PRINTS" id="PR00412">
    <property type="entry name" value="EPOXHYDRLASE"/>
</dbReference>
<dbReference type="Gene3D" id="3.40.50.1820">
    <property type="entry name" value="alpha/beta hydrolase"/>
    <property type="match status" value="1"/>
</dbReference>
<dbReference type="PANTHER" id="PTHR43194">
    <property type="entry name" value="HYDROLASE ALPHA/BETA FOLD FAMILY"/>
    <property type="match status" value="1"/>
</dbReference>
<evidence type="ECO:0000313" key="3">
    <source>
        <dbReference type="Proteomes" id="UP000334340"/>
    </source>
</evidence>
<feature type="domain" description="AB hydrolase-1" evidence="1">
    <location>
        <begin position="22"/>
        <end position="259"/>
    </location>
</feature>
<dbReference type="InterPro" id="IPR000639">
    <property type="entry name" value="Epox_hydrolase-like"/>
</dbReference>
<evidence type="ECO:0000313" key="2">
    <source>
        <dbReference type="EMBL" id="VUZ86380.1"/>
    </source>
</evidence>
<organism evidence="2 3">
    <name type="scientific">Candidatus Methylomirabilis lanthanidiphila</name>
    <dbReference type="NCBI Taxonomy" id="2211376"/>
    <lineage>
        <taxon>Bacteria</taxon>
        <taxon>Candidatus Methylomirabilota</taxon>
        <taxon>Candidatus Methylomirabilia</taxon>
        <taxon>Candidatus Methylomirabilales</taxon>
        <taxon>Candidatus Methylomirabilaceae</taxon>
        <taxon>Candidatus Methylomirabilis</taxon>
    </lineage>
</organism>
<dbReference type="Pfam" id="PF00561">
    <property type="entry name" value="Abhydrolase_1"/>
    <property type="match status" value="1"/>
</dbReference>
<dbReference type="SUPFAM" id="SSF53474">
    <property type="entry name" value="alpha/beta-Hydrolases"/>
    <property type="match status" value="1"/>
</dbReference>
<protein>
    <submittedName>
        <fullName evidence="2">Alpha/beta hydrolase fold protein</fullName>
    </submittedName>
</protein>
<sequence>MPKVVANGIEIHYQQAGQGQDLVLIHGVTGDLSAWYIGVMPLLAKEFRVTAYDLRGHGYSEATPSGYTSAHMAADLDALMENLGIKKAHIVGHSFGASIALHTAALYPDRVASLVLADPGLAALQPFIDLTQWPYLRDSQALLKKRGLSIPDDKFSDLVYIARQSLSAPRLFPFGLRKLAERSNRRLQRLLDTTTALTEAQEVAGLTVERIAEVRQPTLVIFGETSRWLQTAPRLQAAMPNCRVATVKKAAHFFALSKPKVLVRHVRKFLKELSGASNGCGGSFTLHDADSERHLSGRSCASEPAR</sequence>
<dbReference type="InterPro" id="IPR000073">
    <property type="entry name" value="AB_hydrolase_1"/>
</dbReference>